<comment type="caution">
    <text evidence="1">The sequence shown here is derived from an EMBL/GenBank/DDBJ whole genome shotgun (WGS) entry which is preliminary data.</text>
</comment>
<gene>
    <name evidence="1" type="ORF">LOK49_LG02G02903</name>
</gene>
<proteinExistence type="predicted"/>
<dbReference type="Proteomes" id="UP001060215">
    <property type="component" value="Chromosome 3"/>
</dbReference>
<sequence length="109" mass="12453">MLWHHSQGMNQLEARTLCCLLLQRDVLPYGICDLLVELYTKKMFELLLWAYSTVNIEDTALLLGMNDDDATNSSQMLTVKNQSLVTEQKLDPSKLLQILKIPKYACFTG</sequence>
<dbReference type="EMBL" id="CM045760">
    <property type="protein sequence ID" value="KAI8028159.1"/>
    <property type="molecule type" value="Genomic_DNA"/>
</dbReference>
<reference evidence="1 2" key="1">
    <citation type="journal article" date="2022" name="Plant J.">
        <title>Chromosome-level genome of Camellia lanceoleosa provides a valuable resource for understanding genome evolution and self-incompatibility.</title>
        <authorList>
            <person name="Gong W."/>
            <person name="Xiao S."/>
            <person name="Wang L."/>
            <person name="Liao Z."/>
            <person name="Chang Y."/>
            <person name="Mo W."/>
            <person name="Hu G."/>
            <person name="Li W."/>
            <person name="Zhao G."/>
            <person name="Zhu H."/>
            <person name="Hu X."/>
            <person name="Ji K."/>
            <person name="Xiang X."/>
            <person name="Song Q."/>
            <person name="Yuan D."/>
            <person name="Jin S."/>
            <person name="Zhang L."/>
        </authorList>
    </citation>
    <scope>NUCLEOTIDE SEQUENCE [LARGE SCALE GENOMIC DNA]</scope>
    <source>
        <strain evidence="1">SQ_2022a</strain>
    </source>
</reference>
<evidence type="ECO:0000313" key="1">
    <source>
        <dbReference type="EMBL" id="KAI8028159.1"/>
    </source>
</evidence>
<name>A0ACC0ISC7_9ERIC</name>
<protein>
    <submittedName>
        <fullName evidence="1">COP9 signalosome complex subunit 8</fullName>
    </submittedName>
</protein>
<keyword evidence="2" id="KW-1185">Reference proteome</keyword>
<evidence type="ECO:0000313" key="2">
    <source>
        <dbReference type="Proteomes" id="UP001060215"/>
    </source>
</evidence>
<accession>A0ACC0ISC7</accession>
<organism evidence="1 2">
    <name type="scientific">Camellia lanceoleosa</name>
    <dbReference type="NCBI Taxonomy" id="1840588"/>
    <lineage>
        <taxon>Eukaryota</taxon>
        <taxon>Viridiplantae</taxon>
        <taxon>Streptophyta</taxon>
        <taxon>Embryophyta</taxon>
        <taxon>Tracheophyta</taxon>
        <taxon>Spermatophyta</taxon>
        <taxon>Magnoliopsida</taxon>
        <taxon>eudicotyledons</taxon>
        <taxon>Gunneridae</taxon>
        <taxon>Pentapetalae</taxon>
        <taxon>asterids</taxon>
        <taxon>Ericales</taxon>
        <taxon>Theaceae</taxon>
        <taxon>Camellia</taxon>
    </lineage>
</organism>